<protein>
    <recommendedName>
        <fullName evidence="3">L-2-amino-thiazoline-4-carboxylic acid hydrolase</fullName>
    </recommendedName>
</protein>
<dbReference type="eggNOG" id="ENOG502ZAZW">
    <property type="taxonomic scope" value="Bacteria"/>
</dbReference>
<dbReference type="KEGG" id="shi:Shel_05020"/>
<proteinExistence type="predicted"/>
<organism evidence="1 2">
    <name type="scientific">Slackia heliotrinireducens (strain ATCC 29202 / DSM 20476 / NCTC 11029 / RHS 1)</name>
    <name type="common">Peptococcus heliotrinreducens</name>
    <dbReference type="NCBI Taxonomy" id="471855"/>
    <lineage>
        <taxon>Bacteria</taxon>
        <taxon>Bacillati</taxon>
        <taxon>Actinomycetota</taxon>
        <taxon>Coriobacteriia</taxon>
        <taxon>Eggerthellales</taxon>
        <taxon>Eggerthellaceae</taxon>
        <taxon>Slackia</taxon>
    </lineage>
</organism>
<evidence type="ECO:0000313" key="2">
    <source>
        <dbReference type="Proteomes" id="UP000002026"/>
    </source>
</evidence>
<dbReference type="HOGENOM" id="CLU_2208313_0_0_11"/>
<dbReference type="Proteomes" id="UP000002026">
    <property type="component" value="Chromosome"/>
</dbReference>
<gene>
    <name evidence="1" type="ordered locus">Shel_05020</name>
</gene>
<dbReference type="Pfam" id="PF14196">
    <property type="entry name" value="ATC_hydrolase"/>
    <property type="match status" value="1"/>
</dbReference>
<dbReference type="InterPro" id="IPR026002">
    <property type="entry name" value="ATC_hydrolase-like"/>
</dbReference>
<sequence>MFLGTGEAYVSKKKLPGRLKWAEKTHRREYPNDWVVDIRQDVTDADYAMDYTECGICKLCRDEGVPDLAKYLCKLDYVLADLMGLALTRTTTIAEGGTCCDFRYNLR</sequence>
<dbReference type="EMBL" id="CP001684">
    <property type="protein sequence ID" value="ACV21562.1"/>
    <property type="molecule type" value="Genomic_DNA"/>
</dbReference>
<evidence type="ECO:0000313" key="1">
    <source>
        <dbReference type="EMBL" id="ACV21562.1"/>
    </source>
</evidence>
<dbReference type="STRING" id="471855.Shel_05020"/>
<reference evidence="1 2" key="1">
    <citation type="journal article" date="2009" name="Stand. Genomic Sci.">
        <title>Complete genome sequence of Slackia heliotrinireducens type strain (RHS 1).</title>
        <authorList>
            <person name="Pukall R."/>
            <person name="Lapidus A."/>
            <person name="Nolan M."/>
            <person name="Copeland A."/>
            <person name="Glavina Del Rio T."/>
            <person name="Lucas S."/>
            <person name="Chen F."/>
            <person name="Tice H."/>
            <person name="Cheng J.F."/>
            <person name="Chertkov O."/>
            <person name="Bruce D."/>
            <person name="Goodwin L."/>
            <person name="Kuske C."/>
            <person name="Brettin T."/>
            <person name="Detter J.C."/>
            <person name="Han C."/>
            <person name="Pitluck S."/>
            <person name="Pati A."/>
            <person name="Mavrommatis K."/>
            <person name="Ivanova N."/>
            <person name="Ovchinnikova G."/>
            <person name="Chen A."/>
            <person name="Palaniappan K."/>
            <person name="Schneider S."/>
            <person name="Rohde M."/>
            <person name="Chain P."/>
            <person name="D'haeseleer P."/>
            <person name="Goker M."/>
            <person name="Bristow J."/>
            <person name="Eisen J.A."/>
            <person name="Markowitz V."/>
            <person name="Kyrpides N.C."/>
            <person name="Klenk H.P."/>
            <person name="Hugenholtz P."/>
        </authorList>
    </citation>
    <scope>NUCLEOTIDE SEQUENCE [LARGE SCALE GENOMIC DNA]</scope>
    <source>
        <strain evidence="2">ATCC 29202 / DSM 20476 / NCTC 11029 / RHS 1</strain>
    </source>
</reference>
<dbReference type="AlphaFoldDB" id="C7N341"/>
<evidence type="ECO:0008006" key="3">
    <source>
        <dbReference type="Google" id="ProtNLM"/>
    </source>
</evidence>
<name>C7N341_SLAHD</name>
<accession>C7N341</accession>
<keyword evidence="2" id="KW-1185">Reference proteome</keyword>